<dbReference type="EMBL" id="CM056742">
    <property type="protein sequence ID" value="KAJ8675088.1"/>
    <property type="molecule type" value="Genomic_DNA"/>
</dbReference>
<organism evidence="1 2">
    <name type="scientific">Eretmocerus hayati</name>
    <dbReference type="NCBI Taxonomy" id="131215"/>
    <lineage>
        <taxon>Eukaryota</taxon>
        <taxon>Metazoa</taxon>
        <taxon>Ecdysozoa</taxon>
        <taxon>Arthropoda</taxon>
        <taxon>Hexapoda</taxon>
        <taxon>Insecta</taxon>
        <taxon>Pterygota</taxon>
        <taxon>Neoptera</taxon>
        <taxon>Endopterygota</taxon>
        <taxon>Hymenoptera</taxon>
        <taxon>Apocrita</taxon>
        <taxon>Proctotrupomorpha</taxon>
        <taxon>Chalcidoidea</taxon>
        <taxon>Aphelinidae</taxon>
        <taxon>Aphelininae</taxon>
        <taxon>Eretmocerus</taxon>
    </lineage>
</organism>
<gene>
    <name evidence="1" type="ORF">QAD02_010874</name>
</gene>
<keyword evidence="2" id="KW-1185">Reference proteome</keyword>
<accession>A0ACC2NW47</accession>
<comment type="caution">
    <text evidence="1">The sequence shown here is derived from an EMBL/GenBank/DDBJ whole genome shotgun (WGS) entry which is preliminary data.</text>
</comment>
<sequence>MAILPGYDIDEVSAADSGDHSLQMCTCLDIYLPGTSSSSSCCSVHSSSNSDASPPSDGSEPQKENLDTTCSECGKNFATKRALRVHTDEHIGIQFFICQKCGREFKTKHNRDKHVKLDACDSPHSCRIRSRTFDSLSLPELHVGSHTRKKPFPCRICGKEFSLKGNLNTHLRMHTGDKPFPCRICGKTFSQKSNLNTHLKVHTGEKPFSCSICNMNFSCKRNRDRHVKSHKKDIPFACRISASTGLGRFGTANERDGVSRLQESPQVNPGSSNQPEAHNDQTICEPLLVCPYCDKEFSSSRALFRHVEIRSCLKSFICDICDMIFKRKDNLKLHESIHRNGHSSPCQACGKCYNRGNDAQRICSCSTIRDDSSANVNTGSGNSGSINVLSRVLETDPDVASCNTETRTQLESIIEDICSSFYKEYGHSMNNKKDFES</sequence>
<dbReference type="Proteomes" id="UP001239111">
    <property type="component" value="Chromosome 2"/>
</dbReference>
<protein>
    <submittedName>
        <fullName evidence="1">Uncharacterized protein</fullName>
    </submittedName>
</protein>
<evidence type="ECO:0000313" key="2">
    <source>
        <dbReference type="Proteomes" id="UP001239111"/>
    </source>
</evidence>
<proteinExistence type="predicted"/>
<reference evidence="1" key="1">
    <citation type="submission" date="2023-04" db="EMBL/GenBank/DDBJ databases">
        <title>A chromosome-level genome assembly of the parasitoid wasp Eretmocerus hayati.</title>
        <authorList>
            <person name="Zhong Y."/>
            <person name="Liu S."/>
            <person name="Liu Y."/>
        </authorList>
    </citation>
    <scope>NUCLEOTIDE SEQUENCE</scope>
    <source>
        <strain evidence="1">ZJU_SS_LIU_2023</strain>
    </source>
</reference>
<name>A0ACC2NW47_9HYME</name>
<evidence type="ECO:0000313" key="1">
    <source>
        <dbReference type="EMBL" id="KAJ8675088.1"/>
    </source>
</evidence>